<dbReference type="GO" id="GO:0005886">
    <property type="term" value="C:plasma membrane"/>
    <property type="evidence" value="ECO:0007669"/>
    <property type="project" value="InterPro"/>
</dbReference>
<dbReference type="EMBL" id="MPKA01000055">
    <property type="protein sequence ID" value="OLU47040.1"/>
    <property type="molecule type" value="Genomic_DNA"/>
</dbReference>
<protein>
    <submittedName>
        <fullName evidence="11">Uncharacterized protein</fullName>
    </submittedName>
</protein>
<accession>A0A1U7NNZ5</accession>
<evidence type="ECO:0000256" key="5">
    <source>
        <dbReference type="ARBA" id="ARBA00022989"/>
    </source>
</evidence>
<keyword evidence="6" id="KW-0443">Lipid metabolism</keyword>
<dbReference type="PANTHER" id="PTHR30309:SF0">
    <property type="entry name" value="GLYCEROL-3-PHOSPHATE ACYLTRANSFERASE-RELATED"/>
    <property type="match status" value="1"/>
</dbReference>
<keyword evidence="4 10" id="KW-0812">Transmembrane</keyword>
<keyword evidence="5 10" id="KW-1133">Transmembrane helix</keyword>
<keyword evidence="2" id="KW-0444">Lipid biosynthesis</keyword>
<evidence type="ECO:0000256" key="2">
    <source>
        <dbReference type="ARBA" id="ARBA00022516"/>
    </source>
</evidence>
<proteinExistence type="predicted"/>
<evidence type="ECO:0000256" key="1">
    <source>
        <dbReference type="ARBA" id="ARBA00022475"/>
    </source>
</evidence>
<feature type="transmembrane region" description="Helical" evidence="10">
    <location>
        <begin position="6"/>
        <end position="25"/>
    </location>
</feature>
<keyword evidence="8" id="KW-0594">Phospholipid biosynthesis</keyword>
<keyword evidence="12" id="KW-1185">Reference proteome</keyword>
<evidence type="ECO:0000256" key="10">
    <source>
        <dbReference type="SAM" id="Phobius"/>
    </source>
</evidence>
<dbReference type="InterPro" id="IPR003811">
    <property type="entry name" value="G3P_acylTferase_PlsY"/>
</dbReference>
<evidence type="ECO:0000256" key="6">
    <source>
        <dbReference type="ARBA" id="ARBA00023098"/>
    </source>
</evidence>
<evidence type="ECO:0000256" key="7">
    <source>
        <dbReference type="ARBA" id="ARBA00023136"/>
    </source>
</evidence>
<feature type="transmembrane region" description="Helical" evidence="10">
    <location>
        <begin position="53"/>
        <end position="75"/>
    </location>
</feature>
<evidence type="ECO:0000256" key="8">
    <source>
        <dbReference type="ARBA" id="ARBA00023209"/>
    </source>
</evidence>
<keyword evidence="7 10" id="KW-0472">Membrane</keyword>
<evidence type="ECO:0000313" key="11">
    <source>
        <dbReference type="EMBL" id="OLU47040.1"/>
    </source>
</evidence>
<keyword evidence="3" id="KW-0808">Transferase</keyword>
<dbReference type="SMART" id="SM01207">
    <property type="entry name" value="G3P_acyltransf"/>
    <property type="match status" value="1"/>
</dbReference>
<dbReference type="Proteomes" id="UP000186705">
    <property type="component" value="Unassembled WGS sequence"/>
</dbReference>
<dbReference type="PANTHER" id="PTHR30309">
    <property type="entry name" value="INNER MEMBRANE PROTEIN YGIH"/>
    <property type="match status" value="1"/>
</dbReference>
<comment type="caution">
    <text evidence="11">The sequence shown here is derived from an EMBL/GenBank/DDBJ whole genome shotgun (WGS) entry which is preliminary data.</text>
</comment>
<dbReference type="Pfam" id="PF02660">
    <property type="entry name" value="G3P_acyltransf"/>
    <property type="match status" value="1"/>
</dbReference>
<evidence type="ECO:0000256" key="3">
    <source>
        <dbReference type="ARBA" id="ARBA00022679"/>
    </source>
</evidence>
<keyword evidence="9" id="KW-1208">Phospholipid metabolism</keyword>
<dbReference type="OrthoDB" id="9777124at2"/>
<dbReference type="RefSeq" id="WP_076340964.1">
    <property type="nucleotide sequence ID" value="NZ_CAMSPY010000008.1"/>
</dbReference>
<reference evidence="11 12" key="1">
    <citation type="submission" date="2016-11" db="EMBL/GenBank/DDBJ databases">
        <title>Description of two novel members of the family Erysipelotrichaceae: Ileibacterium lipovorans gen. nov., sp. nov. and Dubosiella newyorkensis, gen. nov., sp. nov.</title>
        <authorList>
            <person name="Cox L.M."/>
            <person name="Sohn J."/>
            <person name="Tyrrell K.L."/>
            <person name="Citron D.M."/>
            <person name="Lawson P.A."/>
            <person name="Patel N.B."/>
            <person name="Iizumi T."/>
            <person name="Perez-Perez G.I."/>
            <person name="Goldstein E.J."/>
            <person name="Blaser M.J."/>
        </authorList>
    </citation>
    <scope>NUCLEOTIDE SEQUENCE [LARGE SCALE GENOMIC DNA]</scope>
    <source>
        <strain evidence="11 12">NYU-BL-A4</strain>
    </source>
</reference>
<feature type="transmembrane region" description="Helical" evidence="10">
    <location>
        <begin position="157"/>
        <end position="184"/>
    </location>
</feature>
<dbReference type="GO" id="GO:0043772">
    <property type="term" value="F:acyl-phosphate glycerol-3-phosphate acyltransferase activity"/>
    <property type="evidence" value="ECO:0007669"/>
    <property type="project" value="InterPro"/>
</dbReference>
<name>A0A1U7NNZ5_9FIRM</name>
<dbReference type="GeneID" id="78275081"/>
<feature type="transmembrane region" description="Helical" evidence="10">
    <location>
        <begin position="81"/>
        <end position="104"/>
    </location>
</feature>
<keyword evidence="1" id="KW-1003">Cell membrane</keyword>
<organism evidence="11 12">
    <name type="scientific">Dubosiella newyorkensis</name>
    <dbReference type="NCBI Taxonomy" id="1862672"/>
    <lineage>
        <taxon>Bacteria</taxon>
        <taxon>Bacillati</taxon>
        <taxon>Bacillota</taxon>
        <taxon>Erysipelotrichia</taxon>
        <taxon>Erysipelotrichales</taxon>
        <taxon>Erysipelotrichaceae</taxon>
        <taxon>Dubosiella</taxon>
    </lineage>
</organism>
<evidence type="ECO:0000256" key="9">
    <source>
        <dbReference type="ARBA" id="ARBA00023264"/>
    </source>
</evidence>
<gene>
    <name evidence="11" type="ORF">BO225_03845</name>
</gene>
<feature type="transmembrane region" description="Helical" evidence="10">
    <location>
        <begin position="116"/>
        <end position="145"/>
    </location>
</feature>
<evidence type="ECO:0000256" key="4">
    <source>
        <dbReference type="ARBA" id="ARBA00022692"/>
    </source>
</evidence>
<dbReference type="AlphaFoldDB" id="A0A1U7NNZ5"/>
<evidence type="ECO:0000313" key="12">
    <source>
        <dbReference type="Proteomes" id="UP000186705"/>
    </source>
</evidence>
<dbReference type="GO" id="GO:0008654">
    <property type="term" value="P:phospholipid biosynthetic process"/>
    <property type="evidence" value="ECO:0007669"/>
    <property type="project" value="UniProtKB-KW"/>
</dbReference>
<sequence>MLTDVVIYSLIGYLSGSILYSLLYVKLFRTSDIRINSRDHNPGVANAFKNGGFACGSFALVGDFFKAFIPVYLYIHLTSHSLYSIGAAVVMVAPVIGHVFPLFYGFKGGKGITSSFGSLAAVFPIWQPVAFLAILFLFFSCVLVIKPNYYKTLVTYAIFLPCILTLHINIAVGTGAMLIALSVIGKLLTSKEQKEEFKMEPIWKR</sequence>
<dbReference type="STRING" id="1862672.BO225_03845"/>